<organism evidence="1 2">
    <name type="scientific">Pseudomonas quebecensis</name>
    <dbReference type="NCBI Taxonomy" id="2995174"/>
    <lineage>
        <taxon>Bacteria</taxon>
        <taxon>Pseudomonadati</taxon>
        <taxon>Pseudomonadota</taxon>
        <taxon>Gammaproteobacteria</taxon>
        <taxon>Pseudomonadales</taxon>
        <taxon>Pseudomonadaceae</taxon>
        <taxon>Pseudomonas</taxon>
    </lineage>
</organism>
<dbReference type="RefSeq" id="WP_266248746.1">
    <property type="nucleotide sequence ID" value="NZ_CP112866.1"/>
</dbReference>
<dbReference type="Proteomes" id="UP001164116">
    <property type="component" value="Chromosome"/>
</dbReference>
<sequence length="302" mass="33625">MADWLNNLRHMPPGLNLNTGDGHARLGVAERAVGKALPPQGRQLFDSRFPNNGQVHFDAQGFYSGGSQVGNPFISSDDHLLATQLNNVFSMLGDFKKDGRLTLASLETIAKEDPKESKVLERTIMLAREVLNRPRLADAIVAKGGEITPTSLEKVASDTIGNTNPNTQSADPFHSKTDAQVVQAFKGMFDDLRDKSEDSTFFFEKHRYVKKDTIIEMSKDPDETDKHGQVVRDASNGFPKKKYSELQVYMAKNLVERPGLLASLDSTKANGTNIFGSHNDDGWLKNYSIDRWLKNDKEEKGR</sequence>
<evidence type="ECO:0008006" key="3">
    <source>
        <dbReference type="Google" id="ProtNLM"/>
    </source>
</evidence>
<evidence type="ECO:0000313" key="1">
    <source>
        <dbReference type="EMBL" id="UZW16712.1"/>
    </source>
</evidence>
<reference evidence="1" key="1">
    <citation type="submission" date="2022-11" db="EMBL/GenBank/DDBJ databases">
        <title>Taxonomic description of a new Pseudomonas species.</title>
        <authorList>
            <person name="Tambong J.T."/>
        </authorList>
    </citation>
    <scope>NUCLEOTIDE SEQUENCE</scope>
    <source>
        <strain evidence="1">S1Bt42</strain>
    </source>
</reference>
<keyword evidence="2" id="KW-1185">Reference proteome</keyword>
<gene>
    <name evidence="1" type="ORF">OSC50_15030</name>
</gene>
<protein>
    <recommendedName>
        <fullName evidence="3">Type III secretion effector protein</fullName>
    </recommendedName>
</protein>
<name>A0ABY6QBH4_9PSED</name>
<proteinExistence type="predicted"/>
<accession>A0ABY6QBH4</accession>
<dbReference type="EMBL" id="CP112866">
    <property type="protein sequence ID" value="UZW16712.1"/>
    <property type="molecule type" value="Genomic_DNA"/>
</dbReference>
<evidence type="ECO:0000313" key="2">
    <source>
        <dbReference type="Proteomes" id="UP001164116"/>
    </source>
</evidence>